<accession>A0A816FAM5</accession>
<gene>
    <name evidence="1" type="ORF">GPM918_LOCUS45839</name>
    <name evidence="2" type="ORF">SRO942_LOCUS48788</name>
</gene>
<evidence type="ECO:0000313" key="2">
    <source>
        <dbReference type="EMBL" id="CAF4598796.1"/>
    </source>
</evidence>
<name>A0A816FAM5_9BILA</name>
<proteinExistence type="predicted"/>
<dbReference type="Proteomes" id="UP000663829">
    <property type="component" value="Unassembled WGS sequence"/>
</dbReference>
<evidence type="ECO:0000313" key="1">
    <source>
        <dbReference type="EMBL" id="CAF1657571.1"/>
    </source>
</evidence>
<sequence>MFDDIDLDLFMFWQKPITYSILLWTTDEYPDTENHVYSPHKKILSNATVVINVQSKGKIKKKSALRENYYISKLFFPEIVDRSNLIMKWVQFDGTDVKSRNAFVQPLFNGTYLCINVDLGTLTVST</sequence>
<reference evidence="1" key="1">
    <citation type="submission" date="2021-02" db="EMBL/GenBank/DDBJ databases">
        <authorList>
            <person name="Nowell W R."/>
        </authorList>
    </citation>
    <scope>NUCLEOTIDE SEQUENCE</scope>
</reference>
<comment type="caution">
    <text evidence="1">The sequence shown here is derived from an EMBL/GenBank/DDBJ whole genome shotgun (WGS) entry which is preliminary data.</text>
</comment>
<dbReference type="EMBL" id="CAJOBC010127012">
    <property type="protein sequence ID" value="CAF4598796.1"/>
    <property type="molecule type" value="Genomic_DNA"/>
</dbReference>
<dbReference type="EMBL" id="CAJNOQ010054321">
    <property type="protein sequence ID" value="CAF1657571.1"/>
    <property type="molecule type" value="Genomic_DNA"/>
</dbReference>
<evidence type="ECO:0000313" key="3">
    <source>
        <dbReference type="Proteomes" id="UP000663829"/>
    </source>
</evidence>
<dbReference type="Proteomes" id="UP000681722">
    <property type="component" value="Unassembled WGS sequence"/>
</dbReference>
<protein>
    <submittedName>
        <fullName evidence="1">Uncharacterized protein</fullName>
    </submittedName>
</protein>
<keyword evidence="3" id="KW-1185">Reference proteome</keyword>
<dbReference type="AlphaFoldDB" id="A0A816FAM5"/>
<organism evidence="1 3">
    <name type="scientific">Didymodactylos carnosus</name>
    <dbReference type="NCBI Taxonomy" id="1234261"/>
    <lineage>
        <taxon>Eukaryota</taxon>
        <taxon>Metazoa</taxon>
        <taxon>Spiralia</taxon>
        <taxon>Gnathifera</taxon>
        <taxon>Rotifera</taxon>
        <taxon>Eurotatoria</taxon>
        <taxon>Bdelloidea</taxon>
        <taxon>Philodinida</taxon>
        <taxon>Philodinidae</taxon>
        <taxon>Didymodactylos</taxon>
    </lineage>
</organism>